<dbReference type="RefSeq" id="WP_126828267.1">
    <property type="nucleotide sequence ID" value="NZ_PIQG01000004.1"/>
</dbReference>
<dbReference type="SMART" id="SM00421">
    <property type="entry name" value="HTH_LUXR"/>
    <property type="match status" value="1"/>
</dbReference>
<evidence type="ECO:0000256" key="1">
    <source>
        <dbReference type="SAM" id="Phobius"/>
    </source>
</evidence>
<feature type="domain" description="HTH luxR-type" evidence="2">
    <location>
        <begin position="101"/>
        <end position="158"/>
    </location>
</feature>
<dbReference type="AlphaFoldDB" id="A0A432ZGQ2"/>
<dbReference type="SUPFAM" id="SSF46894">
    <property type="entry name" value="C-terminal effector domain of the bipartite response regulators"/>
    <property type="match status" value="1"/>
</dbReference>
<accession>A0A432ZGQ2</accession>
<sequence>MFKDKLISIFLALIIVLKLVDLYIDYSEEIIFVHLIQELVLIVLATSLFVYLVIDIRVRSRSIQVLKRQIGAVSVENKEISEQLAKAKKDFSEAIQLEFDQWGLTSSEKVVGLLLLKGFSIGEIAALRNTSEKTIRHQASAVYRKSDCPGRYNLAAHFFETLN</sequence>
<evidence type="ECO:0000313" key="4">
    <source>
        <dbReference type="Proteomes" id="UP000288279"/>
    </source>
</evidence>
<proteinExistence type="predicted"/>
<keyword evidence="1" id="KW-0812">Transmembrane</keyword>
<comment type="caution">
    <text evidence="3">The sequence shown here is derived from an EMBL/GenBank/DDBJ whole genome shotgun (WGS) entry which is preliminary data.</text>
</comment>
<dbReference type="OrthoDB" id="8277135at2"/>
<dbReference type="InterPro" id="IPR000792">
    <property type="entry name" value="Tscrpt_reg_LuxR_C"/>
</dbReference>
<dbReference type="InterPro" id="IPR036388">
    <property type="entry name" value="WH-like_DNA-bd_sf"/>
</dbReference>
<evidence type="ECO:0000259" key="2">
    <source>
        <dbReference type="SMART" id="SM00421"/>
    </source>
</evidence>
<name>A0A432ZGQ2_9GAMM</name>
<organism evidence="3 4">
    <name type="scientific">Pseudidiomarina taiwanensis</name>
    <dbReference type="NCBI Taxonomy" id="337250"/>
    <lineage>
        <taxon>Bacteria</taxon>
        <taxon>Pseudomonadati</taxon>
        <taxon>Pseudomonadota</taxon>
        <taxon>Gammaproteobacteria</taxon>
        <taxon>Alteromonadales</taxon>
        <taxon>Idiomarinaceae</taxon>
        <taxon>Pseudidiomarina</taxon>
    </lineage>
</organism>
<keyword evidence="4" id="KW-1185">Reference proteome</keyword>
<reference evidence="3 4" key="1">
    <citation type="journal article" date="2011" name="Front. Microbiol.">
        <title>Genomic signatures of strain selection and enhancement in Bacillus atrophaeus var. globigii, a historical biowarfare simulant.</title>
        <authorList>
            <person name="Gibbons H.S."/>
            <person name="Broomall S.M."/>
            <person name="McNew L.A."/>
            <person name="Daligault H."/>
            <person name="Chapman C."/>
            <person name="Bruce D."/>
            <person name="Karavis M."/>
            <person name="Krepps M."/>
            <person name="McGregor P.A."/>
            <person name="Hong C."/>
            <person name="Park K.H."/>
            <person name="Akmal A."/>
            <person name="Feldman A."/>
            <person name="Lin J.S."/>
            <person name="Chang W.E."/>
            <person name="Higgs B.W."/>
            <person name="Demirev P."/>
            <person name="Lindquist J."/>
            <person name="Liem A."/>
            <person name="Fochler E."/>
            <person name="Read T.D."/>
            <person name="Tapia R."/>
            <person name="Johnson S."/>
            <person name="Bishop-Lilly K.A."/>
            <person name="Detter C."/>
            <person name="Han C."/>
            <person name="Sozhamannan S."/>
            <person name="Rosenzweig C.N."/>
            <person name="Skowronski E.W."/>
        </authorList>
    </citation>
    <scope>NUCLEOTIDE SEQUENCE [LARGE SCALE GENOMIC DNA]</scope>
    <source>
        <strain evidence="3 4">PIT1</strain>
    </source>
</reference>
<dbReference type="GO" id="GO:0003677">
    <property type="term" value="F:DNA binding"/>
    <property type="evidence" value="ECO:0007669"/>
    <property type="project" value="InterPro"/>
</dbReference>
<evidence type="ECO:0000313" key="3">
    <source>
        <dbReference type="EMBL" id="RUO76492.1"/>
    </source>
</evidence>
<dbReference type="GO" id="GO:0006355">
    <property type="term" value="P:regulation of DNA-templated transcription"/>
    <property type="evidence" value="ECO:0007669"/>
    <property type="project" value="InterPro"/>
</dbReference>
<keyword evidence="1" id="KW-0472">Membrane</keyword>
<dbReference type="Proteomes" id="UP000288279">
    <property type="component" value="Unassembled WGS sequence"/>
</dbReference>
<dbReference type="Gene3D" id="1.10.10.10">
    <property type="entry name" value="Winged helix-like DNA-binding domain superfamily/Winged helix DNA-binding domain"/>
    <property type="match status" value="1"/>
</dbReference>
<protein>
    <submittedName>
        <fullName evidence="3">Helix-turn-helix transcriptional regulator</fullName>
    </submittedName>
</protein>
<dbReference type="InterPro" id="IPR016032">
    <property type="entry name" value="Sig_transdc_resp-reg_C-effctor"/>
</dbReference>
<feature type="transmembrane region" description="Helical" evidence="1">
    <location>
        <begin position="32"/>
        <end position="54"/>
    </location>
</feature>
<keyword evidence="1" id="KW-1133">Transmembrane helix</keyword>
<dbReference type="EMBL" id="PIQG01000004">
    <property type="protein sequence ID" value="RUO76492.1"/>
    <property type="molecule type" value="Genomic_DNA"/>
</dbReference>
<gene>
    <name evidence="3" type="ORF">CWI83_09055</name>
</gene>